<dbReference type="Proteomes" id="UP001152797">
    <property type="component" value="Unassembled WGS sequence"/>
</dbReference>
<evidence type="ECO:0000313" key="2">
    <source>
        <dbReference type="EMBL" id="CAL1139061.1"/>
    </source>
</evidence>
<dbReference type="EMBL" id="CAMXCT020001009">
    <property type="protein sequence ID" value="CAL1139061.1"/>
    <property type="molecule type" value="Genomic_DNA"/>
</dbReference>
<keyword evidence="3" id="KW-1185">Reference proteome</keyword>
<organism evidence="1">
    <name type="scientific">Cladocopium goreaui</name>
    <dbReference type="NCBI Taxonomy" id="2562237"/>
    <lineage>
        <taxon>Eukaryota</taxon>
        <taxon>Sar</taxon>
        <taxon>Alveolata</taxon>
        <taxon>Dinophyceae</taxon>
        <taxon>Suessiales</taxon>
        <taxon>Symbiodiniaceae</taxon>
        <taxon>Cladocopium</taxon>
    </lineage>
</organism>
<proteinExistence type="predicted"/>
<protein>
    <submittedName>
        <fullName evidence="1">Uncharacterized protein</fullName>
    </submittedName>
</protein>
<reference evidence="2" key="2">
    <citation type="submission" date="2024-04" db="EMBL/GenBank/DDBJ databases">
        <authorList>
            <person name="Chen Y."/>
            <person name="Shah S."/>
            <person name="Dougan E. K."/>
            <person name="Thang M."/>
            <person name="Chan C."/>
        </authorList>
    </citation>
    <scope>NUCLEOTIDE SEQUENCE [LARGE SCALE GENOMIC DNA]</scope>
</reference>
<evidence type="ECO:0000313" key="1">
    <source>
        <dbReference type="EMBL" id="CAI3985686.1"/>
    </source>
</evidence>
<dbReference type="EMBL" id="CAMXCT010001009">
    <property type="protein sequence ID" value="CAI3985686.1"/>
    <property type="molecule type" value="Genomic_DNA"/>
</dbReference>
<evidence type="ECO:0000313" key="3">
    <source>
        <dbReference type="Proteomes" id="UP001152797"/>
    </source>
</evidence>
<sequence>MLNMLSLMCPLTNGARVSIFPTSPSPLVAFTINVNYSLTRKSSVTSFADSITRELDKILQNQVSKAIQEQVEAEQRQAPDAVVGRRDPEMWQGRQWLGVLCNLDETYDFLTAFGLLSEEGSKSSKASSKVNPHQSALNKLLQFLSAARATRTSGSCGDTSGNGISLGVVGNMHPSTYVPMERSETGSHHAATKERFLICSGRPIQPHEDVPEDYPLPSGEDSVATWLGCEETICPSCVC</sequence>
<comment type="caution">
    <text evidence="1">The sequence shown here is derived from an EMBL/GenBank/DDBJ whole genome shotgun (WGS) entry which is preliminary data.</text>
</comment>
<dbReference type="EMBL" id="CAMXCT030001009">
    <property type="protein sequence ID" value="CAL4772998.1"/>
    <property type="molecule type" value="Genomic_DNA"/>
</dbReference>
<dbReference type="AlphaFoldDB" id="A0A9P1FRP7"/>
<accession>A0A9P1FRP7</accession>
<gene>
    <name evidence="1" type="ORF">C1SCF055_LOCUS13107</name>
</gene>
<reference evidence="1" key="1">
    <citation type="submission" date="2022-10" db="EMBL/GenBank/DDBJ databases">
        <authorList>
            <person name="Chen Y."/>
            <person name="Dougan E. K."/>
            <person name="Chan C."/>
            <person name="Rhodes N."/>
            <person name="Thang M."/>
        </authorList>
    </citation>
    <scope>NUCLEOTIDE SEQUENCE</scope>
</reference>
<name>A0A9P1FRP7_9DINO</name>